<reference evidence="2 3" key="1">
    <citation type="submission" date="2022-04" db="EMBL/GenBank/DDBJ databases">
        <title>Genome sequence of soybean root-associated Caulobacter segnis RL271.</title>
        <authorList>
            <person name="Longley R."/>
            <person name="Bonito G."/>
            <person name="Trigodet F."/>
            <person name="Crosson S."/>
            <person name="Fiebig A."/>
        </authorList>
    </citation>
    <scope>NUCLEOTIDE SEQUENCE [LARGE SCALE GENOMIC DNA]</scope>
    <source>
        <strain evidence="2 3">RL271</strain>
    </source>
</reference>
<evidence type="ECO:0000256" key="1">
    <source>
        <dbReference type="SAM" id="MobiDB-lite"/>
    </source>
</evidence>
<gene>
    <name evidence="2" type="ORF">MZV50_18400</name>
</gene>
<feature type="compositionally biased region" description="Low complexity" evidence="1">
    <location>
        <begin position="36"/>
        <end position="46"/>
    </location>
</feature>
<dbReference type="Proteomes" id="UP001057520">
    <property type="component" value="Chromosome"/>
</dbReference>
<evidence type="ECO:0000313" key="2">
    <source>
        <dbReference type="EMBL" id="USQ94540.1"/>
    </source>
</evidence>
<proteinExistence type="predicted"/>
<accession>A0ABY4ZPS8</accession>
<sequence>MPISDDKSTREAKLAEALRTNLRKRKAAARGTSGESDPASAAARAAPTPYSAVRNLLGISHRDGSRVALVLELSAPFPNPDGVDWAVAVRLTGDGGQFDTEHGKAAFGRDGLAATRKALDLAQVALDLASTTHDLRWPGDERSYDLSAPL</sequence>
<evidence type="ECO:0000313" key="3">
    <source>
        <dbReference type="Proteomes" id="UP001057520"/>
    </source>
</evidence>
<organism evidence="2 3">
    <name type="scientific">Caulobacter segnis</name>
    <dbReference type="NCBI Taxonomy" id="88688"/>
    <lineage>
        <taxon>Bacteria</taxon>
        <taxon>Pseudomonadati</taxon>
        <taxon>Pseudomonadota</taxon>
        <taxon>Alphaproteobacteria</taxon>
        <taxon>Caulobacterales</taxon>
        <taxon>Caulobacteraceae</taxon>
        <taxon>Caulobacter</taxon>
    </lineage>
</organism>
<keyword evidence="3" id="KW-1185">Reference proteome</keyword>
<dbReference type="EMBL" id="CP096040">
    <property type="protein sequence ID" value="USQ94540.1"/>
    <property type="molecule type" value="Genomic_DNA"/>
</dbReference>
<name>A0ABY4ZPS8_9CAUL</name>
<protein>
    <submittedName>
        <fullName evidence="2">Uncharacterized protein</fullName>
    </submittedName>
</protein>
<feature type="region of interest" description="Disordered" evidence="1">
    <location>
        <begin position="22"/>
        <end position="46"/>
    </location>
</feature>